<dbReference type="GO" id="GO:0006564">
    <property type="term" value="P:L-serine biosynthetic process"/>
    <property type="evidence" value="ECO:0007669"/>
    <property type="project" value="TreeGrafter"/>
</dbReference>
<dbReference type="GO" id="GO:0005737">
    <property type="term" value="C:cytoplasm"/>
    <property type="evidence" value="ECO:0007669"/>
    <property type="project" value="TreeGrafter"/>
</dbReference>
<dbReference type="InterPro" id="IPR023214">
    <property type="entry name" value="HAD_sf"/>
</dbReference>
<reference evidence="2" key="1">
    <citation type="submission" date="2017-04" db="EMBL/GenBank/DDBJ databases">
        <authorList>
            <person name="Varghese N."/>
            <person name="Submissions S."/>
        </authorList>
    </citation>
    <scope>NUCLEOTIDE SEQUENCE [LARGE SCALE GENOMIC DNA]</scope>
    <source>
        <strain evidence="2">USBA 82</strain>
    </source>
</reference>
<dbReference type="Pfam" id="PF12710">
    <property type="entry name" value="HAD"/>
    <property type="match status" value="1"/>
</dbReference>
<dbReference type="RefSeq" id="WP_085543702.1">
    <property type="nucleotide sequence ID" value="NZ_FXBB01000002.1"/>
</dbReference>
<dbReference type="InterPro" id="IPR006385">
    <property type="entry name" value="HAD_hydro_SerB1"/>
</dbReference>
<dbReference type="GO" id="GO:0000287">
    <property type="term" value="F:magnesium ion binding"/>
    <property type="evidence" value="ECO:0007669"/>
    <property type="project" value="TreeGrafter"/>
</dbReference>
<dbReference type="SUPFAM" id="SSF56784">
    <property type="entry name" value="HAD-like"/>
    <property type="match status" value="1"/>
</dbReference>
<proteinExistence type="predicted"/>
<evidence type="ECO:0000313" key="2">
    <source>
        <dbReference type="Proteomes" id="UP000193355"/>
    </source>
</evidence>
<accession>A0A1X7IJF6</accession>
<dbReference type="PANTHER" id="PTHR43344">
    <property type="entry name" value="PHOSPHOSERINE PHOSPHATASE"/>
    <property type="match status" value="1"/>
</dbReference>
<dbReference type="NCBIfam" id="TIGR01490">
    <property type="entry name" value="HAD-SF-IB-hyp1"/>
    <property type="match status" value="1"/>
</dbReference>
<dbReference type="InterPro" id="IPR036412">
    <property type="entry name" value="HAD-like_sf"/>
</dbReference>
<dbReference type="AlphaFoldDB" id="A0A1X7IJF6"/>
<keyword evidence="1" id="KW-0378">Hydrolase</keyword>
<dbReference type="NCBIfam" id="TIGR01488">
    <property type="entry name" value="HAD-SF-IB"/>
    <property type="match status" value="1"/>
</dbReference>
<dbReference type="STRING" id="561720.SAMN06275492_10286"/>
<dbReference type="EMBL" id="FXBB01000002">
    <property type="protein sequence ID" value="SMG14518.1"/>
    <property type="molecule type" value="Genomic_DNA"/>
</dbReference>
<dbReference type="GO" id="GO:0036424">
    <property type="term" value="F:L-phosphoserine phosphatase activity"/>
    <property type="evidence" value="ECO:0007669"/>
    <property type="project" value="TreeGrafter"/>
</dbReference>
<protein>
    <submittedName>
        <fullName evidence="1">HAD-superfamily subfamily IB hydrolase, TIGR01490</fullName>
    </submittedName>
</protein>
<evidence type="ECO:0000313" key="1">
    <source>
        <dbReference type="EMBL" id="SMG14518.1"/>
    </source>
</evidence>
<dbReference type="Gene3D" id="1.20.1440.100">
    <property type="entry name" value="SG protein - dephosphorylation function"/>
    <property type="match status" value="1"/>
</dbReference>
<organism evidence="1 2">
    <name type="scientific">Dethiosulfovibrio salsuginis</name>
    <dbReference type="NCBI Taxonomy" id="561720"/>
    <lineage>
        <taxon>Bacteria</taxon>
        <taxon>Thermotogati</taxon>
        <taxon>Synergistota</taxon>
        <taxon>Synergistia</taxon>
        <taxon>Synergistales</taxon>
        <taxon>Dethiosulfovibrionaceae</taxon>
        <taxon>Dethiosulfovibrio</taxon>
    </lineage>
</organism>
<dbReference type="Proteomes" id="UP000193355">
    <property type="component" value="Unassembled WGS sequence"/>
</dbReference>
<sequence>MGIALFDFDGTLIEGDSCFLFHRKVFGLPKVLSAALKASILHGLSQDRRHRMKQAFLSDLWAGVSRDELRTHCEDFVSDLDRAMRPGAQDRLSWHLGRGDQVALVSASVSDWLEPWCRSHGVESLIATELEDIGGVLTGRIKGRNCRGPEKVRRIKRAFPSLPEPVFVYGDSEGDREMFTLAERSRRFYRPFRR</sequence>
<gene>
    <name evidence="1" type="ORF">SAMN06275492_10286</name>
</gene>
<dbReference type="PANTHER" id="PTHR43344:SF14">
    <property type="entry name" value="HAD-IB FAMILY HYDROLASE"/>
    <property type="match status" value="1"/>
</dbReference>
<dbReference type="OrthoDB" id="9794212at2"/>
<dbReference type="Gene3D" id="3.40.50.1000">
    <property type="entry name" value="HAD superfamily/HAD-like"/>
    <property type="match status" value="1"/>
</dbReference>
<name>A0A1X7IJF6_9BACT</name>
<dbReference type="InterPro" id="IPR050582">
    <property type="entry name" value="HAD-like_SerB"/>
</dbReference>
<keyword evidence="2" id="KW-1185">Reference proteome</keyword>